<name>A0A2V4C8C8_9FLAO</name>
<accession>A0A2V4C8C8</accession>
<keyword evidence="4" id="KW-1185">Reference proteome</keyword>
<feature type="transmembrane region" description="Helical" evidence="2">
    <location>
        <begin position="41"/>
        <end position="65"/>
    </location>
</feature>
<sequence>MTKDELDIKRFELEHQVQIEELELKKKELDLKIQEQRSKTIFTPVVISIVGGLITLITGIVLKYYDNKAITELEDKKFQSTLLLKATEAKNYEEFSDMLLVFQDNGLLSLDSAKILSFRRKRFIADKLKVENTFEQLKQLKKQQIKTDTIIKTDDTFYWTIVAGGDANLKGAKFEQAKSLNKGFKNVDIWYRQNSYRTCIGKYLTYENAVSALFDVKEQINNTSYIIRFDKWCNNSKYDKINNIYICQ</sequence>
<evidence type="ECO:0008006" key="5">
    <source>
        <dbReference type="Google" id="ProtNLM"/>
    </source>
</evidence>
<feature type="coiled-coil region" evidence="1">
    <location>
        <begin position="8"/>
        <end position="39"/>
    </location>
</feature>
<keyword evidence="1" id="KW-0175">Coiled coil</keyword>
<dbReference type="OrthoDB" id="1492467at2"/>
<evidence type="ECO:0000256" key="1">
    <source>
        <dbReference type="SAM" id="Coils"/>
    </source>
</evidence>
<dbReference type="AlphaFoldDB" id="A0A2V4C8C8"/>
<evidence type="ECO:0000313" key="4">
    <source>
        <dbReference type="Proteomes" id="UP000247681"/>
    </source>
</evidence>
<comment type="caution">
    <text evidence="3">The sequence shown here is derived from an EMBL/GenBank/DDBJ whole genome shotgun (WGS) entry which is preliminary data.</text>
</comment>
<protein>
    <recommendedName>
        <fullName evidence="5">SPOR domain-containing protein</fullName>
    </recommendedName>
</protein>
<organism evidence="3 4">
    <name type="scientific">Flavobacterium hydrophilum</name>
    <dbReference type="NCBI Taxonomy" id="2211445"/>
    <lineage>
        <taxon>Bacteria</taxon>
        <taxon>Pseudomonadati</taxon>
        <taxon>Bacteroidota</taxon>
        <taxon>Flavobacteriia</taxon>
        <taxon>Flavobacteriales</taxon>
        <taxon>Flavobacteriaceae</taxon>
        <taxon>Flavobacterium</taxon>
    </lineage>
</organism>
<reference evidence="3 4" key="1">
    <citation type="submission" date="2018-05" db="EMBL/GenBank/DDBJ databases">
        <title>Flavobacterium sp. strain IMCC34758, incomplete genome.</title>
        <authorList>
            <person name="Joung Y."/>
        </authorList>
    </citation>
    <scope>NUCLEOTIDE SEQUENCE [LARGE SCALE GENOMIC DNA]</scope>
    <source>
        <strain evidence="3 4">IMCC34758</strain>
    </source>
</reference>
<dbReference type="EMBL" id="QJHL01000001">
    <property type="protein sequence ID" value="PXY46892.1"/>
    <property type="molecule type" value="Genomic_DNA"/>
</dbReference>
<dbReference type="Proteomes" id="UP000247681">
    <property type="component" value="Unassembled WGS sequence"/>
</dbReference>
<keyword evidence="2" id="KW-0472">Membrane</keyword>
<dbReference type="RefSeq" id="WP_110345898.1">
    <property type="nucleotide sequence ID" value="NZ_QJHL01000001.1"/>
</dbReference>
<keyword evidence="2" id="KW-1133">Transmembrane helix</keyword>
<proteinExistence type="predicted"/>
<gene>
    <name evidence="3" type="ORF">DMB68_07030</name>
</gene>
<evidence type="ECO:0000313" key="3">
    <source>
        <dbReference type="EMBL" id="PXY46892.1"/>
    </source>
</evidence>
<evidence type="ECO:0000256" key="2">
    <source>
        <dbReference type="SAM" id="Phobius"/>
    </source>
</evidence>
<keyword evidence="2" id="KW-0812">Transmembrane</keyword>